<reference evidence="2" key="2">
    <citation type="submission" date="2015-01" db="EMBL/GenBank/DDBJ databases">
        <title>Evolutionary Origins and Diversification of the Mycorrhizal Mutualists.</title>
        <authorList>
            <consortium name="DOE Joint Genome Institute"/>
            <consortium name="Mycorrhizal Genomics Consortium"/>
            <person name="Kohler A."/>
            <person name="Kuo A."/>
            <person name="Nagy L.G."/>
            <person name="Floudas D."/>
            <person name="Copeland A."/>
            <person name="Barry K.W."/>
            <person name="Cichocki N."/>
            <person name="Veneault-Fourrey C."/>
            <person name="LaButti K."/>
            <person name="Lindquist E.A."/>
            <person name="Lipzen A."/>
            <person name="Lundell T."/>
            <person name="Morin E."/>
            <person name="Murat C."/>
            <person name="Riley R."/>
            <person name="Ohm R."/>
            <person name="Sun H."/>
            <person name="Tunlid A."/>
            <person name="Henrissat B."/>
            <person name="Grigoriev I.V."/>
            <person name="Hibbett D.S."/>
            <person name="Martin F."/>
        </authorList>
    </citation>
    <scope>NUCLEOTIDE SEQUENCE [LARGE SCALE GENOMIC DNA]</scope>
    <source>
        <strain evidence="2">Foug A</strain>
    </source>
</reference>
<gene>
    <name evidence="1" type="ORF">SCLCIDRAFT_1225168</name>
</gene>
<dbReference type="AlphaFoldDB" id="A0A0C3CQ79"/>
<evidence type="ECO:0000313" key="2">
    <source>
        <dbReference type="Proteomes" id="UP000053989"/>
    </source>
</evidence>
<protein>
    <submittedName>
        <fullName evidence="1">Uncharacterized protein</fullName>
    </submittedName>
</protein>
<dbReference type="EMBL" id="KN822340">
    <property type="protein sequence ID" value="KIM50725.1"/>
    <property type="molecule type" value="Genomic_DNA"/>
</dbReference>
<evidence type="ECO:0000313" key="1">
    <source>
        <dbReference type="EMBL" id="KIM50725.1"/>
    </source>
</evidence>
<accession>A0A0C3CQ79</accession>
<organism evidence="1 2">
    <name type="scientific">Scleroderma citrinum Foug A</name>
    <dbReference type="NCBI Taxonomy" id="1036808"/>
    <lineage>
        <taxon>Eukaryota</taxon>
        <taxon>Fungi</taxon>
        <taxon>Dikarya</taxon>
        <taxon>Basidiomycota</taxon>
        <taxon>Agaricomycotina</taxon>
        <taxon>Agaricomycetes</taxon>
        <taxon>Agaricomycetidae</taxon>
        <taxon>Boletales</taxon>
        <taxon>Sclerodermatineae</taxon>
        <taxon>Sclerodermataceae</taxon>
        <taxon>Scleroderma</taxon>
    </lineage>
</organism>
<reference evidence="1 2" key="1">
    <citation type="submission" date="2014-04" db="EMBL/GenBank/DDBJ databases">
        <authorList>
            <consortium name="DOE Joint Genome Institute"/>
            <person name="Kuo A."/>
            <person name="Kohler A."/>
            <person name="Nagy L.G."/>
            <person name="Floudas D."/>
            <person name="Copeland A."/>
            <person name="Barry K.W."/>
            <person name="Cichocki N."/>
            <person name="Veneault-Fourrey C."/>
            <person name="LaButti K."/>
            <person name="Lindquist E.A."/>
            <person name="Lipzen A."/>
            <person name="Lundell T."/>
            <person name="Morin E."/>
            <person name="Murat C."/>
            <person name="Sun H."/>
            <person name="Tunlid A."/>
            <person name="Henrissat B."/>
            <person name="Grigoriev I.V."/>
            <person name="Hibbett D.S."/>
            <person name="Martin F."/>
            <person name="Nordberg H.P."/>
            <person name="Cantor M.N."/>
            <person name="Hua S.X."/>
        </authorList>
    </citation>
    <scope>NUCLEOTIDE SEQUENCE [LARGE SCALE GENOMIC DNA]</scope>
    <source>
        <strain evidence="1 2">Foug A</strain>
    </source>
</reference>
<proteinExistence type="predicted"/>
<dbReference type="HOGENOM" id="CLU_2499197_0_0_1"/>
<keyword evidence="2" id="KW-1185">Reference proteome</keyword>
<name>A0A0C3CQ79_9AGAM</name>
<dbReference type="InParanoid" id="A0A0C3CQ79"/>
<dbReference type="Proteomes" id="UP000053989">
    <property type="component" value="Unassembled WGS sequence"/>
</dbReference>
<sequence length="86" mass="9531">MIQATSQTLKPVQIHLTTSTTKDPHRQQTTATTQGVACSPLKCIADDDPHEWQPPWYNVVDPQCSTIDNALPERTARFPEGCPEGE</sequence>